<organism evidence="1 2">
    <name type="scientific">Clostridium intestinale</name>
    <dbReference type="NCBI Taxonomy" id="36845"/>
    <lineage>
        <taxon>Bacteria</taxon>
        <taxon>Bacillati</taxon>
        <taxon>Bacillota</taxon>
        <taxon>Clostridia</taxon>
        <taxon>Eubacteriales</taxon>
        <taxon>Clostridiaceae</taxon>
        <taxon>Clostridium</taxon>
    </lineage>
</organism>
<dbReference type="Proteomes" id="UP000512286">
    <property type="component" value="Chromosome"/>
</dbReference>
<dbReference type="RefSeq" id="WP_181602911.1">
    <property type="nucleotide sequence ID" value="NZ_CP059378.1"/>
</dbReference>
<dbReference type="AlphaFoldDB" id="A0A7D6VSH2"/>
<name>A0A7D6VSH2_9CLOT</name>
<reference evidence="1 2" key="1">
    <citation type="submission" date="2020-07" db="EMBL/GenBank/DDBJ databases">
        <title>Electron transfer.</title>
        <authorList>
            <person name="Huang L."/>
            <person name="Liu X."/>
            <person name="Zhou S."/>
        </authorList>
    </citation>
    <scope>NUCLEOTIDE SEQUENCE [LARGE SCALE GENOMIC DNA]</scope>
    <source>
        <strain evidence="1 2">Lx1</strain>
    </source>
</reference>
<accession>A0A7D6VSH2</accession>
<proteinExistence type="predicted"/>
<evidence type="ECO:0000313" key="1">
    <source>
        <dbReference type="EMBL" id="QLY81266.1"/>
    </source>
</evidence>
<protein>
    <submittedName>
        <fullName evidence="1">Uncharacterized protein</fullName>
    </submittedName>
</protein>
<dbReference type="EMBL" id="CP059378">
    <property type="protein sequence ID" value="QLY81266.1"/>
    <property type="molecule type" value="Genomic_DNA"/>
</dbReference>
<evidence type="ECO:0000313" key="2">
    <source>
        <dbReference type="Proteomes" id="UP000512286"/>
    </source>
</evidence>
<dbReference type="KEGG" id="cint:HZF06_06695"/>
<gene>
    <name evidence="1" type="ORF">HZF06_06695</name>
</gene>
<sequence>MRETVWINIPLKFKGLLDTWREYYAYDTEDSELGMLVSYRIDTNRIEYTKLISFLEKNDIYYYIFRRWYRFTKKEKDESEVLLFWTDDDAKDSYKSKSKEYICNKCGKKVPLIERGRLYVDLKKIKKYDIMSTYNGDEETIVSEKVKQLFIEENISGVEFEPLYQINTENKIIDGFYHLILKEGIGEVVEPSIIEKKDLCPQCGLYDEYICKTTLSFKRSAWEGLDICYTKDWFSAPPKFKHLIISNKLYKVLMDNKIRNVYFQPAYFID</sequence>